<dbReference type="EMBL" id="LS483364">
    <property type="protein sequence ID" value="SQF71243.1"/>
    <property type="molecule type" value="Genomic_DNA"/>
</dbReference>
<accession>A0A2X3YQD7</accession>
<dbReference type="RefSeq" id="WP_111675768.1">
    <property type="nucleotide sequence ID" value="NZ_LS483364.1"/>
</dbReference>
<gene>
    <name evidence="2" type="ORF">NCTC11086_01180</name>
</gene>
<keyword evidence="1" id="KW-0812">Transmembrane</keyword>
<name>A0A2X3YQD7_STRSA</name>
<evidence type="ECO:0000313" key="2">
    <source>
        <dbReference type="EMBL" id="SQF71243.1"/>
    </source>
</evidence>
<evidence type="ECO:0000313" key="3">
    <source>
        <dbReference type="Proteomes" id="UP000248534"/>
    </source>
</evidence>
<dbReference type="AlphaFoldDB" id="A0A2X3YQD7"/>
<dbReference type="Proteomes" id="UP000248534">
    <property type="component" value="Chromosome 1"/>
</dbReference>
<feature type="transmembrane region" description="Helical" evidence="1">
    <location>
        <begin position="27"/>
        <end position="50"/>
    </location>
</feature>
<organism evidence="2 3">
    <name type="scientific">Streptococcus sanguinis</name>
    <dbReference type="NCBI Taxonomy" id="1305"/>
    <lineage>
        <taxon>Bacteria</taxon>
        <taxon>Bacillati</taxon>
        <taxon>Bacillota</taxon>
        <taxon>Bacilli</taxon>
        <taxon>Lactobacillales</taxon>
        <taxon>Streptococcaceae</taxon>
        <taxon>Streptococcus</taxon>
    </lineage>
</organism>
<protein>
    <submittedName>
        <fullName evidence="2">Uncharacterized protein</fullName>
    </submittedName>
</protein>
<keyword evidence="1" id="KW-0472">Membrane</keyword>
<sequence>MKKDDESFEEIFSDISKEEKKNKNKRTAFIVIGSLVYGALILTAVVFSFLHSQKHLTSRKTSSTQEIVSSTSSDSEQNEAEIFARKLISDEKEYQFSWEVQDFDGLRFDKNLGGTSLDAIINRYGRPDSGEGWIALNYGKETPQIRLRWHSIERYKYAYVSLVFEKFKDEYKLISKEYYNLNSSKLPIDTEASRDFTWTQAAFDSLLLENKEGNSQTGSTYEEIISLYGPPQNQNLSAEDYISNLKVSYVSPKPDESNMKLRQVDLEFIKIDSGNWYLVKKDSVNLN</sequence>
<proteinExistence type="predicted"/>
<keyword evidence="1" id="KW-1133">Transmembrane helix</keyword>
<reference evidence="2 3" key="1">
    <citation type="submission" date="2018-06" db="EMBL/GenBank/DDBJ databases">
        <authorList>
            <consortium name="Pathogen Informatics"/>
            <person name="Doyle S."/>
        </authorList>
    </citation>
    <scope>NUCLEOTIDE SEQUENCE [LARGE SCALE GENOMIC DNA]</scope>
    <source>
        <strain evidence="2 3">NCTC11086</strain>
    </source>
</reference>
<evidence type="ECO:0000256" key="1">
    <source>
        <dbReference type="SAM" id="Phobius"/>
    </source>
</evidence>